<gene>
    <name evidence="3" type="ORF">C1Y38_10685</name>
</gene>
<sequence>MARKRKWRYRVGGTLVIVSSLIFGLQSCYHKINHTVSTAPSISQQLGIGGTNSSSVSSSSSSNSSSTGTNDSVTLSNLNYVSGESAIVEVNNNQSTLDPNSWKTNKVIYSNLDSFNRTSSPNTGYLEKRNVANDSLRVRQTVKPTGWHSGMKNRTQVYNRGHLIAYSVSKGISINGNYDPSLQSGDQNNLKNLFTQTAFSNQELQTIYEQKVRDALRANKKVIYQAQAIFRGNELMARGVHLQAISTDGSLNFNVYIFNVQSGYQFDYATGSSKVDRSMTVPKPPSAPHFNN</sequence>
<comment type="caution">
    <text evidence="3">The sequence shown here is derived from an EMBL/GenBank/DDBJ whole genome shotgun (WGS) entry which is preliminary data.</text>
</comment>
<dbReference type="Pfam" id="PF13930">
    <property type="entry name" value="Endonuclea_NS_2"/>
    <property type="match status" value="1"/>
</dbReference>
<organism evidence="3 4">
    <name type="scientific">Limosilactobacillus fermentum</name>
    <name type="common">Lactobacillus fermentum</name>
    <dbReference type="NCBI Taxonomy" id="1613"/>
    <lineage>
        <taxon>Bacteria</taxon>
        <taxon>Bacillati</taxon>
        <taxon>Bacillota</taxon>
        <taxon>Bacilli</taxon>
        <taxon>Lactobacillales</taxon>
        <taxon>Lactobacillaceae</taxon>
        <taxon>Limosilactobacillus</taxon>
    </lineage>
</organism>
<protein>
    <submittedName>
        <fullName evidence="3">DNA nuclease</fullName>
    </submittedName>
</protein>
<dbReference type="InterPro" id="IPR044929">
    <property type="entry name" value="DNA/RNA_non-sp_Endonuclease_sf"/>
</dbReference>
<accession>A0A2K2TGB7</accession>
<name>A0A2K2TGB7_LIMFE</name>
<dbReference type="Proteomes" id="UP000236514">
    <property type="component" value="Unassembled WGS sequence"/>
</dbReference>
<dbReference type="InterPro" id="IPR001604">
    <property type="entry name" value="Endo_G_ENPP1-like_dom"/>
</dbReference>
<dbReference type="PROSITE" id="PS51257">
    <property type="entry name" value="PROKAR_LIPOPROTEIN"/>
    <property type="match status" value="1"/>
</dbReference>
<dbReference type="GO" id="GO:0003676">
    <property type="term" value="F:nucleic acid binding"/>
    <property type="evidence" value="ECO:0007669"/>
    <property type="project" value="InterPro"/>
</dbReference>
<proteinExistence type="predicted"/>
<feature type="compositionally biased region" description="Low complexity" evidence="1">
    <location>
        <begin position="51"/>
        <end position="72"/>
    </location>
</feature>
<dbReference type="InterPro" id="IPR044927">
    <property type="entry name" value="Endonuclea_NS_2"/>
</dbReference>
<feature type="region of interest" description="Disordered" evidence="1">
    <location>
        <begin position="47"/>
        <end position="72"/>
    </location>
</feature>
<feature type="domain" description="DNA/RNA non-specific endonuclease/pyrophosphatase/phosphodiesterase" evidence="2">
    <location>
        <begin position="101"/>
        <end position="275"/>
    </location>
</feature>
<evidence type="ECO:0000259" key="2">
    <source>
        <dbReference type="SMART" id="SM00892"/>
    </source>
</evidence>
<dbReference type="EMBL" id="POTQ01000036">
    <property type="protein sequence ID" value="PNV57030.1"/>
    <property type="molecule type" value="Genomic_DNA"/>
</dbReference>
<dbReference type="SMART" id="SM00892">
    <property type="entry name" value="Endonuclease_NS"/>
    <property type="match status" value="1"/>
</dbReference>
<evidence type="ECO:0000256" key="1">
    <source>
        <dbReference type="SAM" id="MobiDB-lite"/>
    </source>
</evidence>
<dbReference type="RefSeq" id="WP_103205694.1">
    <property type="nucleotide sequence ID" value="NZ_JAHBRU010000077.1"/>
</dbReference>
<evidence type="ECO:0000313" key="3">
    <source>
        <dbReference type="EMBL" id="PNV57030.1"/>
    </source>
</evidence>
<reference evidence="3 4" key="1">
    <citation type="submission" date="2018-01" db="EMBL/GenBank/DDBJ databases">
        <title>Draft genome sequence of the feruloyl esterase-producing strain Lactobacillus fermentum CRL 1446, isolated from artisanal goat milk cheese.</title>
        <authorList>
            <person name="Abeijon Mukdsi M.C."/>
            <person name="Saavedra L."/>
            <person name="Gauffin Cano M.P."/>
            <person name="Hebert E.M."/>
            <person name="Medina R.B."/>
        </authorList>
    </citation>
    <scope>NUCLEOTIDE SEQUENCE [LARGE SCALE GENOMIC DNA]</scope>
    <source>
        <strain evidence="3 4">CRL 1446</strain>
    </source>
</reference>
<dbReference type="AlphaFoldDB" id="A0A2K2TGB7"/>
<evidence type="ECO:0000313" key="4">
    <source>
        <dbReference type="Proteomes" id="UP000236514"/>
    </source>
</evidence>
<dbReference type="GO" id="GO:0016787">
    <property type="term" value="F:hydrolase activity"/>
    <property type="evidence" value="ECO:0007669"/>
    <property type="project" value="InterPro"/>
</dbReference>
<dbReference type="GO" id="GO:0046872">
    <property type="term" value="F:metal ion binding"/>
    <property type="evidence" value="ECO:0007669"/>
    <property type="project" value="InterPro"/>
</dbReference>
<dbReference type="Gene3D" id="3.40.570.10">
    <property type="entry name" value="Extracellular Endonuclease, subunit A"/>
    <property type="match status" value="1"/>
</dbReference>